<evidence type="ECO:0000313" key="12">
    <source>
        <dbReference type="Proteomes" id="UP000006882"/>
    </source>
</evidence>
<dbReference type="Gene3D" id="3.30.70.270">
    <property type="match status" value="2"/>
</dbReference>
<dbReference type="InterPro" id="IPR036397">
    <property type="entry name" value="RNaseH_sf"/>
</dbReference>
<keyword evidence="6" id="KW-0378">Hydrolase</keyword>
<dbReference type="Pfam" id="PF17921">
    <property type="entry name" value="Integrase_H2C2"/>
    <property type="match status" value="1"/>
</dbReference>
<dbReference type="GO" id="GO:0003676">
    <property type="term" value="F:nucleic acid binding"/>
    <property type="evidence" value="ECO:0007669"/>
    <property type="project" value="InterPro"/>
</dbReference>
<dbReference type="Gene3D" id="3.10.10.10">
    <property type="entry name" value="HIV Type 1 Reverse Transcriptase, subunit A, domain 1"/>
    <property type="match status" value="1"/>
</dbReference>
<dbReference type="InterPro" id="IPR043128">
    <property type="entry name" value="Rev_trsase/Diguanyl_cyclase"/>
</dbReference>
<accession>M5VJY7</accession>
<organism evidence="11 12">
    <name type="scientific">Prunus persica</name>
    <name type="common">Peach</name>
    <name type="synonym">Amygdalus persica</name>
    <dbReference type="NCBI Taxonomy" id="3760"/>
    <lineage>
        <taxon>Eukaryota</taxon>
        <taxon>Viridiplantae</taxon>
        <taxon>Streptophyta</taxon>
        <taxon>Embryophyta</taxon>
        <taxon>Tracheophyta</taxon>
        <taxon>Spermatophyta</taxon>
        <taxon>Magnoliopsida</taxon>
        <taxon>eudicotyledons</taxon>
        <taxon>Gunneridae</taxon>
        <taxon>Pentapetalae</taxon>
        <taxon>rosids</taxon>
        <taxon>fabids</taxon>
        <taxon>Rosales</taxon>
        <taxon>Rosaceae</taxon>
        <taxon>Amygdaloideae</taxon>
        <taxon>Amygdaleae</taxon>
        <taxon>Prunus</taxon>
    </lineage>
</organism>
<evidence type="ECO:0000313" key="11">
    <source>
        <dbReference type="EMBL" id="ONH90940.1"/>
    </source>
</evidence>
<evidence type="ECO:0000256" key="2">
    <source>
        <dbReference type="ARBA" id="ARBA00022679"/>
    </source>
</evidence>
<protein>
    <recommendedName>
        <fullName evidence="1">RNA-directed DNA polymerase</fullName>
        <ecNumber evidence="1">2.7.7.49</ecNumber>
    </recommendedName>
</protein>
<dbReference type="GO" id="GO:0003964">
    <property type="term" value="F:RNA-directed DNA polymerase activity"/>
    <property type="evidence" value="ECO:0007669"/>
    <property type="project" value="UniProtKB-KW"/>
</dbReference>
<dbReference type="InterPro" id="IPR041588">
    <property type="entry name" value="Integrase_H2C2"/>
</dbReference>
<keyword evidence="5" id="KW-0255">Endonuclease</keyword>
<dbReference type="SUPFAM" id="SSF56672">
    <property type="entry name" value="DNA/RNA polymerases"/>
    <property type="match status" value="1"/>
</dbReference>
<reference evidence="11 12" key="1">
    <citation type="journal article" date="2013" name="Nat. Genet.">
        <title>The high-quality draft genome of peach (Prunus persica) identifies unique patterns of genetic diversity, domestication and genome evolution.</title>
        <authorList>
            <consortium name="International Peach Genome Initiative"/>
            <person name="Verde I."/>
            <person name="Abbott A.G."/>
            <person name="Scalabrin S."/>
            <person name="Jung S."/>
            <person name="Shu S."/>
            <person name="Marroni F."/>
            <person name="Zhebentyayeva T."/>
            <person name="Dettori M.T."/>
            <person name="Grimwood J."/>
            <person name="Cattonaro F."/>
            <person name="Zuccolo A."/>
            <person name="Rossini L."/>
            <person name="Jenkins J."/>
            <person name="Vendramin E."/>
            <person name="Meisel L.A."/>
            <person name="Decroocq V."/>
            <person name="Sosinski B."/>
            <person name="Prochnik S."/>
            <person name="Mitros T."/>
            <person name="Policriti A."/>
            <person name="Cipriani G."/>
            <person name="Dondini L."/>
            <person name="Ficklin S."/>
            <person name="Goodstein D.M."/>
            <person name="Xuan P."/>
            <person name="Del Fabbro C."/>
            <person name="Aramini V."/>
            <person name="Copetti D."/>
            <person name="Gonzalez S."/>
            <person name="Horner D.S."/>
            <person name="Falchi R."/>
            <person name="Lucas S."/>
            <person name="Mica E."/>
            <person name="Maldonado J."/>
            <person name="Lazzari B."/>
            <person name="Bielenberg D."/>
            <person name="Pirona R."/>
            <person name="Miculan M."/>
            <person name="Barakat A."/>
            <person name="Testolin R."/>
            <person name="Stella A."/>
            <person name="Tartarini S."/>
            <person name="Tonutti P."/>
            <person name="Arus P."/>
            <person name="Orellana A."/>
            <person name="Wells C."/>
            <person name="Main D."/>
            <person name="Vizzotto G."/>
            <person name="Silva H."/>
            <person name="Salamini F."/>
            <person name="Schmutz J."/>
            <person name="Morgante M."/>
            <person name="Rokhsar D.S."/>
        </authorList>
    </citation>
    <scope>NUCLEOTIDE SEQUENCE [LARGE SCALE GENOMIC DNA]</scope>
    <source>
        <strain evidence="12">cv. Nemared</strain>
    </source>
</reference>
<keyword evidence="7" id="KW-0695">RNA-directed DNA polymerase</keyword>
<evidence type="ECO:0000256" key="3">
    <source>
        <dbReference type="ARBA" id="ARBA00022695"/>
    </source>
</evidence>
<dbReference type="Gene3D" id="3.30.420.10">
    <property type="entry name" value="Ribonuclease H-like superfamily/Ribonuclease H"/>
    <property type="match status" value="1"/>
</dbReference>
<dbReference type="EC" id="2.7.7.49" evidence="1"/>
<dbReference type="STRING" id="3760.M5VJY7"/>
<dbReference type="Gramene" id="ONH90940">
    <property type="protein sequence ID" value="ONH90940"/>
    <property type="gene ID" value="PRUPE_8G084500"/>
</dbReference>
<evidence type="ECO:0000256" key="4">
    <source>
        <dbReference type="ARBA" id="ARBA00022722"/>
    </source>
</evidence>
<dbReference type="CDD" id="cd01647">
    <property type="entry name" value="RT_LTR"/>
    <property type="match status" value="1"/>
</dbReference>
<name>M5VJY7_PRUPE</name>
<dbReference type="Gene3D" id="2.40.70.10">
    <property type="entry name" value="Acid Proteases"/>
    <property type="match status" value="1"/>
</dbReference>
<feature type="domain" description="Reverse transcriptase" evidence="8">
    <location>
        <begin position="452"/>
        <end position="522"/>
    </location>
</feature>
<dbReference type="SUPFAM" id="SSF53098">
    <property type="entry name" value="Ribonuclease H-like"/>
    <property type="match status" value="1"/>
</dbReference>
<dbReference type="Proteomes" id="UP000006882">
    <property type="component" value="Chromosome G8"/>
</dbReference>
<keyword evidence="3" id="KW-0548">Nucleotidyltransferase</keyword>
<dbReference type="EMBL" id="CM007658">
    <property type="protein sequence ID" value="ONH90940.1"/>
    <property type="molecule type" value="Genomic_DNA"/>
</dbReference>
<keyword evidence="12" id="KW-1185">Reference proteome</keyword>
<dbReference type="InterPro" id="IPR012337">
    <property type="entry name" value="RNaseH-like_sf"/>
</dbReference>
<dbReference type="eggNOG" id="KOG0017">
    <property type="taxonomic scope" value="Eukaryota"/>
</dbReference>
<evidence type="ECO:0000256" key="7">
    <source>
        <dbReference type="ARBA" id="ARBA00022918"/>
    </source>
</evidence>
<dbReference type="Pfam" id="PF00078">
    <property type="entry name" value="RVT_1"/>
    <property type="match status" value="1"/>
</dbReference>
<dbReference type="GO" id="GO:0016787">
    <property type="term" value="F:hydrolase activity"/>
    <property type="evidence" value="ECO:0007669"/>
    <property type="project" value="UniProtKB-KW"/>
</dbReference>
<dbReference type="InterPro" id="IPR000477">
    <property type="entry name" value="RT_dom"/>
</dbReference>
<dbReference type="InterPro" id="IPR043502">
    <property type="entry name" value="DNA/RNA_pol_sf"/>
</dbReference>
<dbReference type="GO" id="GO:0004519">
    <property type="term" value="F:endonuclease activity"/>
    <property type="evidence" value="ECO:0007669"/>
    <property type="project" value="UniProtKB-KW"/>
</dbReference>
<proteinExistence type="predicted"/>
<dbReference type="InterPro" id="IPR021109">
    <property type="entry name" value="Peptidase_aspartic_dom_sf"/>
</dbReference>
<feature type="domain" description="Integrase zinc-binding" evidence="10">
    <location>
        <begin position="777"/>
        <end position="831"/>
    </location>
</feature>
<dbReference type="HOGENOM" id="CLU_000384_5_1_1"/>
<keyword evidence="2" id="KW-0808">Transferase</keyword>
<dbReference type="InterPro" id="IPR041373">
    <property type="entry name" value="RT_RNaseH"/>
</dbReference>
<evidence type="ECO:0000259" key="9">
    <source>
        <dbReference type="Pfam" id="PF17917"/>
    </source>
</evidence>
<evidence type="ECO:0000259" key="10">
    <source>
        <dbReference type="Pfam" id="PF17921"/>
    </source>
</evidence>
<feature type="domain" description="Reverse transcriptase RNase H-like" evidence="9">
    <location>
        <begin position="618"/>
        <end position="703"/>
    </location>
</feature>
<dbReference type="FunFam" id="1.10.340.70:FF:000001">
    <property type="entry name" value="Retrovirus-related Pol polyprotein from transposon gypsy-like Protein"/>
    <property type="match status" value="1"/>
</dbReference>
<dbReference type="OMA" id="IQHILME"/>
<dbReference type="PANTHER" id="PTHR35046:SF26">
    <property type="entry name" value="RNA-DIRECTED DNA POLYMERASE"/>
    <property type="match status" value="1"/>
</dbReference>
<keyword evidence="4" id="KW-0540">Nuclease</keyword>
<dbReference type="CDD" id="cd09274">
    <property type="entry name" value="RNase_HI_RT_Ty3"/>
    <property type="match status" value="1"/>
</dbReference>
<evidence type="ECO:0000256" key="1">
    <source>
        <dbReference type="ARBA" id="ARBA00012493"/>
    </source>
</evidence>
<dbReference type="CDD" id="cd00303">
    <property type="entry name" value="retropepsin_like"/>
    <property type="match status" value="1"/>
</dbReference>
<gene>
    <name evidence="11" type="ORF">PRUPE_8G084500</name>
</gene>
<dbReference type="Pfam" id="PF17917">
    <property type="entry name" value="RT_RNaseH"/>
    <property type="match status" value="1"/>
</dbReference>
<dbReference type="Gene3D" id="1.10.340.70">
    <property type="match status" value="1"/>
</dbReference>
<sequence>MELYERFYNLKQRDMSVQEYTSEFDNLSLRVGLNETNEHMTSRYLSGLNQTIRDELGVVRLSNLEDARQYALMVKRQQLRRGGRRFVFGRTDNYWQRNTTTVHGVRSKQGARTGGRNMVGVDRSEKWKEIVKFGSQNTAVPSNLRGDSTSQVRCYTCDEKGHTSYVRSEVTDFPEPTYDDFGNEEEVINLLPVEGESLVVRRVMTTPKVEEEDWRHHNIFRTRVLCGGKVCNVILDGGSSENIISKEAVEKLKLPIEKHPNPYKVAWFRKGNEVYQLLQVWCDVVPMDACHILLGRPWSFDKDMIHYTKANTYVFHQDGKKLSLQPLKEVKNTPKVTKVSRFLTCHNFEQESKEMGIMYALVTKEIGADQLLKFNEFSKEIQHILMEFQELVGDELPQGLPTMRSIQHAIDLVPGVALPNLLAYRMPPTQRAEIQRQVEDLIAKRLVPLLTPNKEQKWRMCVDSRVINKITVKYQFPIPRLEDMLDMLAGSKVFSKIDLRSRYHQIRLRSGDEWKIAFKTPNGLYKYQTFKEHLIHLQQVLEALRKEQLYINLKKCSFLSNKVVFLGFVVSTNGLQADPEKIRAFMEWLVPQSVGDVRSFHGLVYRRFIRAPVLTLLDFEKLFTIECDASHVGIGAVLSQEGRPVELFSEKIYALVRAIQHWEHYLAYKEFVVYSDHQALRYLNSQKKLNAQHVKWSSYLQEFNFSFNYKTGESNKVADALSRRNLLLTTMSTQVIGFEELKEQYATDPYFSSIMLPFGMHDGYLFKGNLLCILEGSLREQIVRELHGNGLGGHFERDKTLAMVTDRYYWSRMYKDVDRLVRKCQICQFSKGSSQNTGLPKTARGYDSLFVVVDRFSKMAHFIPCARTADATHIADFFFKEVVRLHGVPTSIISDRDVRVSDEGEGFADHVKRVHEEVKAAIKANNESYAAAANQHRRIKDFEEGDMVLVQLRRDKFPKGTYHKLKSKKFGPCQVLKKISSNA</sequence>
<evidence type="ECO:0000256" key="5">
    <source>
        <dbReference type="ARBA" id="ARBA00022759"/>
    </source>
</evidence>
<dbReference type="PANTHER" id="PTHR35046">
    <property type="entry name" value="ZINC KNUCKLE (CCHC-TYPE) FAMILY PROTEIN"/>
    <property type="match status" value="1"/>
</dbReference>
<dbReference type="AlphaFoldDB" id="M5VJY7"/>
<evidence type="ECO:0000259" key="8">
    <source>
        <dbReference type="Pfam" id="PF00078"/>
    </source>
</evidence>
<evidence type="ECO:0000256" key="6">
    <source>
        <dbReference type="ARBA" id="ARBA00022801"/>
    </source>
</evidence>